<comment type="caution">
    <text evidence="1">The sequence shown here is derived from an EMBL/GenBank/DDBJ whole genome shotgun (WGS) entry which is preliminary data.</text>
</comment>
<evidence type="ECO:0008006" key="3">
    <source>
        <dbReference type="Google" id="ProtNLM"/>
    </source>
</evidence>
<protein>
    <recommendedName>
        <fullName evidence="3">Phosphatidylinositol 3-and 4-kinase</fullName>
    </recommendedName>
</protein>
<sequence length="259" mass="27759">MGVPAAGPPPGRRLPLDPIDGGGLDAPAALDLLRRGELAVSARLADASNATLYCDITAGDVAGRCVYKPVRGERALWDFPDGTLAARELAAYEVSAHLDLGIVPPTVLRDGPFGEGMVQLWIDTDVTVDLVALTRSDDPQLRRIALFDAVINNADRKGGHLLPAPSGRIHGIDHGVTFHTEGKLRTLLWTWRGRRLVAEETALLGCLREALAGDLGDRLAELLTVAESGALAARVERLLDEGRFPLPSGDWPPIPWPPF</sequence>
<proteinExistence type="predicted"/>
<evidence type="ECO:0000313" key="2">
    <source>
        <dbReference type="Proteomes" id="UP000032545"/>
    </source>
</evidence>
<dbReference type="InterPro" id="IPR022292">
    <property type="entry name" value="CHP03843"/>
</dbReference>
<keyword evidence="2" id="KW-1185">Reference proteome</keyword>
<reference evidence="2" key="1">
    <citation type="submission" date="2015-02" db="EMBL/GenBank/DDBJ databases">
        <title>Draft Genome of Frankia sp. CpI1-S.</title>
        <authorList>
            <person name="Oshone R.T."/>
            <person name="Ngom M."/>
            <person name="Ghodhbane-Gtari F."/>
            <person name="Gtari M."/>
            <person name="Morris K."/>
            <person name="Thomas K."/>
            <person name="Sen A."/>
            <person name="Tisa L.S."/>
        </authorList>
    </citation>
    <scope>NUCLEOTIDE SEQUENCE [LARGE SCALE GENOMIC DNA]</scope>
    <source>
        <strain evidence="2">CpI1-S</strain>
    </source>
</reference>
<reference evidence="1 2" key="2">
    <citation type="journal article" date="2016" name="Genome Announc.">
        <title>Permanent Draft Genome Sequences for Two Variants of Frankia sp. Strain CpI1, the First Frankia Strain Isolated from Root Nodules of Comptonia peregrina.</title>
        <authorList>
            <person name="Oshone R."/>
            <person name="Hurst S.G.IV."/>
            <person name="Abebe-Akele F."/>
            <person name="Simpson S."/>
            <person name="Morris K."/>
            <person name="Thomas W.K."/>
            <person name="Tisa L.S."/>
        </authorList>
    </citation>
    <scope>NUCLEOTIDE SEQUENCE [LARGE SCALE GENOMIC DNA]</scope>
    <source>
        <strain evidence="2">CpI1-S</strain>
    </source>
</reference>
<accession>A0A0D8BGD9</accession>
<dbReference type="AlphaFoldDB" id="A0A0D8BGD9"/>
<name>A0A0D8BGD9_9ACTN</name>
<dbReference type="EMBL" id="JYFN01000016">
    <property type="protein sequence ID" value="KJE23135.1"/>
    <property type="molecule type" value="Genomic_DNA"/>
</dbReference>
<dbReference type="OrthoDB" id="3423180at2"/>
<dbReference type="Proteomes" id="UP000032545">
    <property type="component" value="Unassembled WGS sequence"/>
</dbReference>
<dbReference type="RefSeq" id="WP_044885198.1">
    <property type="nucleotide sequence ID" value="NZ_JYFN01000016.1"/>
</dbReference>
<gene>
    <name evidence="1" type="ORF">FF36_02563</name>
</gene>
<evidence type="ECO:0000313" key="1">
    <source>
        <dbReference type="EMBL" id="KJE23135.1"/>
    </source>
</evidence>
<dbReference type="NCBIfam" id="TIGR03843">
    <property type="entry name" value="SCO1664 family protein"/>
    <property type="match status" value="1"/>
</dbReference>
<dbReference type="PATRIC" id="fig|1502723.3.peg.1668"/>
<organism evidence="1 2">
    <name type="scientific">Frankia torreyi</name>
    <dbReference type="NCBI Taxonomy" id="1856"/>
    <lineage>
        <taxon>Bacteria</taxon>
        <taxon>Bacillati</taxon>
        <taxon>Actinomycetota</taxon>
        <taxon>Actinomycetes</taxon>
        <taxon>Frankiales</taxon>
        <taxon>Frankiaceae</taxon>
        <taxon>Frankia</taxon>
    </lineage>
</organism>